<evidence type="ECO:0000256" key="1">
    <source>
        <dbReference type="PROSITE-ProRule" id="PRU00339"/>
    </source>
</evidence>
<dbReference type="SUPFAM" id="SSF48452">
    <property type="entry name" value="TPR-like"/>
    <property type="match status" value="1"/>
</dbReference>
<dbReference type="InterPro" id="IPR011990">
    <property type="entry name" value="TPR-like_helical_dom_sf"/>
</dbReference>
<dbReference type="InterPro" id="IPR019734">
    <property type="entry name" value="TPR_rpt"/>
</dbReference>
<dbReference type="PROSITE" id="PS50005">
    <property type="entry name" value="TPR"/>
    <property type="match status" value="1"/>
</dbReference>
<reference evidence="2" key="2">
    <citation type="submission" date="2023-06" db="EMBL/GenBank/DDBJ databases">
        <authorList>
            <consortium name="Lawrence Berkeley National Laboratory"/>
            <person name="Haridas S."/>
            <person name="Hensen N."/>
            <person name="Bonometti L."/>
            <person name="Westerberg I."/>
            <person name="Brannstrom I.O."/>
            <person name="Guillou S."/>
            <person name="Cros-Aarteil S."/>
            <person name="Calhoun S."/>
            <person name="Kuo A."/>
            <person name="Mondo S."/>
            <person name="Pangilinan J."/>
            <person name="Riley R."/>
            <person name="LaButti K."/>
            <person name="Andreopoulos B."/>
            <person name="Lipzen A."/>
            <person name="Chen C."/>
            <person name="Yanf M."/>
            <person name="Daum C."/>
            <person name="Ng V."/>
            <person name="Clum A."/>
            <person name="Steindorff A."/>
            <person name="Ohm R."/>
            <person name="Martin F."/>
            <person name="Silar P."/>
            <person name="Natvig D."/>
            <person name="Lalanne C."/>
            <person name="Gautier V."/>
            <person name="Ament-velasquez S.L."/>
            <person name="Kruys A."/>
            <person name="Hutchinson M.I."/>
            <person name="Powell A.J."/>
            <person name="Barry K."/>
            <person name="Miller A.N."/>
            <person name="Grigoriev I.V."/>
            <person name="Debuchy R."/>
            <person name="Gladieux P."/>
            <person name="Thoren M.H."/>
            <person name="Johannesson H."/>
        </authorList>
    </citation>
    <scope>NUCLEOTIDE SEQUENCE</scope>
    <source>
        <strain evidence="2">CBS 232.78</strain>
    </source>
</reference>
<dbReference type="Proteomes" id="UP001285441">
    <property type="component" value="Unassembled WGS sequence"/>
</dbReference>
<dbReference type="Gene3D" id="1.25.40.10">
    <property type="entry name" value="Tetratricopeptide repeat domain"/>
    <property type="match status" value="1"/>
</dbReference>
<feature type="repeat" description="TPR" evidence="1">
    <location>
        <begin position="166"/>
        <end position="199"/>
    </location>
</feature>
<evidence type="ECO:0000313" key="3">
    <source>
        <dbReference type="Proteomes" id="UP001285441"/>
    </source>
</evidence>
<accession>A0AAE0NPL9</accession>
<organism evidence="2 3">
    <name type="scientific">Podospora didyma</name>
    <dbReference type="NCBI Taxonomy" id="330526"/>
    <lineage>
        <taxon>Eukaryota</taxon>
        <taxon>Fungi</taxon>
        <taxon>Dikarya</taxon>
        <taxon>Ascomycota</taxon>
        <taxon>Pezizomycotina</taxon>
        <taxon>Sordariomycetes</taxon>
        <taxon>Sordariomycetidae</taxon>
        <taxon>Sordariales</taxon>
        <taxon>Podosporaceae</taxon>
        <taxon>Podospora</taxon>
    </lineage>
</organism>
<evidence type="ECO:0000313" key="2">
    <source>
        <dbReference type="EMBL" id="KAK3385348.1"/>
    </source>
</evidence>
<reference evidence="2" key="1">
    <citation type="journal article" date="2023" name="Mol. Phylogenet. Evol.">
        <title>Genome-scale phylogeny and comparative genomics of the fungal order Sordariales.</title>
        <authorList>
            <person name="Hensen N."/>
            <person name="Bonometti L."/>
            <person name="Westerberg I."/>
            <person name="Brannstrom I.O."/>
            <person name="Guillou S."/>
            <person name="Cros-Aarteil S."/>
            <person name="Calhoun S."/>
            <person name="Haridas S."/>
            <person name="Kuo A."/>
            <person name="Mondo S."/>
            <person name="Pangilinan J."/>
            <person name="Riley R."/>
            <person name="LaButti K."/>
            <person name="Andreopoulos B."/>
            <person name="Lipzen A."/>
            <person name="Chen C."/>
            <person name="Yan M."/>
            <person name="Daum C."/>
            <person name="Ng V."/>
            <person name="Clum A."/>
            <person name="Steindorff A."/>
            <person name="Ohm R.A."/>
            <person name="Martin F."/>
            <person name="Silar P."/>
            <person name="Natvig D.O."/>
            <person name="Lalanne C."/>
            <person name="Gautier V."/>
            <person name="Ament-Velasquez S.L."/>
            <person name="Kruys A."/>
            <person name="Hutchinson M.I."/>
            <person name="Powell A.J."/>
            <person name="Barry K."/>
            <person name="Miller A.N."/>
            <person name="Grigoriev I.V."/>
            <person name="Debuchy R."/>
            <person name="Gladieux P."/>
            <person name="Hiltunen Thoren M."/>
            <person name="Johannesson H."/>
        </authorList>
    </citation>
    <scope>NUCLEOTIDE SEQUENCE</scope>
    <source>
        <strain evidence="2">CBS 232.78</strain>
    </source>
</reference>
<comment type="caution">
    <text evidence="2">The sequence shown here is derived from an EMBL/GenBank/DDBJ whole genome shotgun (WGS) entry which is preliminary data.</text>
</comment>
<keyword evidence="1" id="KW-0802">TPR repeat</keyword>
<proteinExistence type="predicted"/>
<name>A0AAE0NPL9_9PEZI</name>
<dbReference type="Pfam" id="PF13424">
    <property type="entry name" value="TPR_12"/>
    <property type="match status" value="1"/>
</dbReference>
<evidence type="ECO:0008006" key="4">
    <source>
        <dbReference type="Google" id="ProtNLM"/>
    </source>
</evidence>
<gene>
    <name evidence="2" type="ORF">B0H63DRAFT_522686</name>
</gene>
<dbReference type="EMBL" id="JAULSW010000004">
    <property type="protein sequence ID" value="KAK3385348.1"/>
    <property type="molecule type" value="Genomic_DNA"/>
</dbReference>
<sequence>MEKLRGLFVDGIKSGDFKASTESAALFNESYQYKAVSCFFTDSPGALFHLKCMIAPILERMEKWNRTDDAVQLADAYNESAMAYMRDKTQADKTIAAWIQSYHAFGAMPGGDELEIKIRQEWPAVHLAIMYALRNEPDKGEEILLPVLKAREEKFGKDSTSSMVSGKVLHALGDICRAQGESDEAIELFQRALAIFRASIGNNHSITADARYCLAEHLVVTKPAPEELTLIKEWKLHQFSLLLRQRLKVYGNIRWYKRQAARSAFMLGKLLFKTGNTV</sequence>
<dbReference type="SMART" id="SM00028">
    <property type="entry name" value="TPR"/>
    <property type="match status" value="1"/>
</dbReference>
<protein>
    <recommendedName>
        <fullName evidence="4">Tetratricopeptide repeat protein</fullName>
    </recommendedName>
</protein>
<keyword evidence="3" id="KW-1185">Reference proteome</keyword>
<dbReference type="AlphaFoldDB" id="A0AAE0NPL9"/>